<evidence type="ECO:0000256" key="1">
    <source>
        <dbReference type="SAM" id="MobiDB-lite"/>
    </source>
</evidence>
<proteinExistence type="predicted"/>
<feature type="compositionally biased region" description="Basic and acidic residues" evidence="1">
    <location>
        <begin position="241"/>
        <end position="257"/>
    </location>
</feature>
<sequence length="332" mass="38694">MLNDLSRVMSQELEYNDLEERENTLKSFGLYMTDIERFLESRNLRVPNKNENFYFRVAEQLDENQFEELIFQYRYAGRQTINYFLIEGLNDKDLGEVKERVESRLPSDEDIESAIKKPYLAESNTVEGKLYFAIGYKEKADSVEPATGKKSGIVLTKRNVVVIYDDMDLIEVRGSDEKMAEEVRDEICDSIGKYKKSVKSRPNFGTKFQEKFEKMVETYLNLVVKVDDQEETTLDTISFTSKEDESGSRKDARKSDRVEEELSERGSEITQGYVELFDGFRFRINRDASKLSFMKAEKEENINQITRLIHDVLTETREHSQRKISGIADVPE</sequence>
<evidence type="ECO:0000313" key="2">
    <source>
        <dbReference type="EMBL" id="ELY92374.1"/>
    </source>
</evidence>
<feature type="region of interest" description="Disordered" evidence="1">
    <location>
        <begin position="240"/>
        <end position="264"/>
    </location>
</feature>
<comment type="caution">
    <text evidence="2">The sequence shown here is derived from an EMBL/GenBank/DDBJ whole genome shotgun (WGS) entry which is preliminary data.</text>
</comment>
<dbReference type="Proteomes" id="UP000011519">
    <property type="component" value="Unassembled WGS sequence"/>
</dbReference>
<evidence type="ECO:0000313" key="3">
    <source>
        <dbReference type="Proteomes" id="UP000011519"/>
    </source>
</evidence>
<gene>
    <name evidence="2" type="ORF">C483_07963</name>
</gene>
<keyword evidence="3" id="KW-1185">Reference proteome</keyword>
<dbReference type="EMBL" id="AOIM01000020">
    <property type="protein sequence ID" value="ELY92374.1"/>
    <property type="molecule type" value="Genomic_DNA"/>
</dbReference>
<protein>
    <submittedName>
        <fullName evidence="2">Uncharacterized protein</fullName>
    </submittedName>
</protein>
<reference evidence="2 3" key="1">
    <citation type="journal article" date="2014" name="PLoS Genet.">
        <title>Phylogenetically driven sequencing of extremely halophilic archaea reveals strategies for static and dynamic osmo-response.</title>
        <authorList>
            <person name="Becker E.A."/>
            <person name="Seitzer P.M."/>
            <person name="Tritt A."/>
            <person name="Larsen D."/>
            <person name="Krusor M."/>
            <person name="Yao A.I."/>
            <person name="Wu D."/>
            <person name="Madern D."/>
            <person name="Eisen J.A."/>
            <person name="Darling A.E."/>
            <person name="Facciotti M.T."/>
        </authorList>
    </citation>
    <scope>NUCLEOTIDE SEQUENCE [LARGE SCALE GENOMIC DNA]</scope>
    <source>
        <strain evidence="2 3">JCM 10989</strain>
    </source>
</reference>
<dbReference type="AlphaFoldDB" id="M0A174"/>
<name>M0A174_9EURY</name>
<organism evidence="2 3">
    <name type="scientific">Natrialba hulunbeirensis JCM 10989</name>
    <dbReference type="NCBI Taxonomy" id="1227493"/>
    <lineage>
        <taxon>Archaea</taxon>
        <taxon>Methanobacteriati</taxon>
        <taxon>Methanobacteriota</taxon>
        <taxon>Stenosarchaea group</taxon>
        <taxon>Halobacteria</taxon>
        <taxon>Halobacteriales</taxon>
        <taxon>Natrialbaceae</taxon>
        <taxon>Natrialba</taxon>
    </lineage>
</organism>
<dbReference type="STRING" id="1227493.C483_07963"/>
<accession>M0A174</accession>